<feature type="domain" description="HNH nuclease" evidence="1">
    <location>
        <begin position="150"/>
        <end position="200"/>
    </location>
</feature>
<proteinExistence type="predicted"/>
<keyword evidence="2" id="KW-0378">Hydrolase</keyword>
<dbReference type="InterPro" id="IPR003615">
    <property type="entry name" value="HNH_nuc"/>
</dbReference>
<evidence type="ECO:0000313" key="2">
    <source>
        <dbReference type="EMBL" id="GLB53003.1"/>
    </source>
</evidence>
<accession>A0A9W6EWI1</accession>
<sequence>MKKGQRLWTREELILAINLYCKLPFGKIHKGNSEIIQLASLIGRTPSSVSLKLGNFASLDPSLKARDIKGVSNSSKLDKEIWNEFYNNWEELPFESERLLANYSGTTIEELNQIDITQLPVGKNRERIVKTRVNQSFFRSSILASYDFTCCITGISQPELLIAGHIMPWSKDEVNRMNPRNGIAINALHDKAFEDGLITITPDYKVKVSPKLRKSKKDKEALEKYFFRYEDKEIILPKRFLPDKQFLIYHNQYRFQNTSR</sequence>
<evidence type="ECO:0000313" key="3">
    <source>
        <dbReference type="Proteomes" id="UP001143545"/>
    </source>
</evidence>
<keyword evidence="2" id="KW-0540">Nuclease</keyword>
<keyword evidence="2" id="KW-0255">Endonuclease</keyword>
<dbReference type="Pfam" id="PF13391">
    <property type="entry name" value="HNH_2"/>
    <property type="match status" value="1"/>
</dbReference>
<name>A0A9W6EWI1_9FLAO</name>
<dbReference type="EMBL" id="BRVP01000013">
    <property type="protein sequence ID" value="GLB53003.1"/>
    <property type="molecule type" value="Genomic_DNA"/>
</dbReference>
<dbReference type="AlphaFoldDB" id="A0A9W6EWI1"/>
<comment type="caution">
    <text evidence="2">The sequence shown here is derived from an EMBL/GenBank/DDBJ whole genome shotgun (WGS) entry which is preliminary data.</text>
</comment>
<dbReference type="RefSeq" id="WP_281754623.1">
    <property type="nucleotide sequence ID" value="NZ_BRVP01000013.1"/>
</dbReference>
<reference evidence="2" key="1">
    <citation type="submission" date="2022-07" db="EMBL/GenBank/DDBJ databases">
        <title>Taxonomy of Novel Oxalotrophic and Methylotrophic Bacteria.</title>
        <authorList>
            <person name="Sahin N."/>
            <person name="Tani A."/>
        </authorList>
    </citation>
    <scope>NUCLEOTIDE SEQUENCE</scope>
    <source>
        <strain evidence="2">AM327</strain>
    </source>
</reference>
<evidence type="ECO:0000259" key="1">
    <source>
        <dbReference type="Pfam" id="PF13391"/>
    </source>
</evidence>
<keyword evidence="3" id="KW-1185">Reference proteome</keyword>
<dbReference type="GO" id="GO:0004519">
    <property type="term" value="F:endonuclease activity"/>
    <property type="evidence" value="ECO:0007669"/>
    <property type="project" value="UniProtKB-KW"/>
</dbReference>
<dbReference type="Proteomes" id="UP001143545">
    <property type="component" value="Unassembled WGS sequence"/>
</dbReference>
<organism evidence="2 3">
    <name type="scientific">Neptunitalea chrysea</name>
    <dbReference type="NCBI Taxonomy" id="1647581"/>
    <lineage>
        <taxon>Bacteria</taxon>
        <taxon>Pseudomonadati</taxon>
        <taxon>Bacteroidota</taxon>
        <taxon>Flavobacteriia</taxon>
        <taxon>Flavobacteriales</taxon>
        <taxon>Flavobacteriaceae</taxon>
        <taxon>Neptunitalea</taxon>
    </lineage>
</organism>
<protein>
    <submittedName>
        <fullName evidence="2">Endonuclease</fullName>
    </submittedName>
</protein>
<gene>
    <name evidence="2" type="ORF">NBRC110019_20430</name>
</gene>